<keyword evidence="2" id="KW-0805">Transcription regulation</keyword>
<dbReference type="NCBIfam" id="TIGR02937">
    <property type="entry name" value="sigma70-ECF"/>
    <property type="match status" value="1"/>
</dbReference>
<dbReference type="Gene3D" id="1.10.1740.10">
    <property type="match status" value="1"/>
</dbReference>
<dbReference type="PANTHER" id="PTHR43133">
    <property type="entry name" value="RNA POLYMERASE ECF-TYPE SIGMA FACTO"/>
    <property type="match status" value="1"/>
</dbReference>
<dbReference type="InterPro" id="IPR036388">
    <property type="entry name" value="WH-like_DNA-bd_sf"/>
</dbReference>
<dbReference type="InterPro" id="IPR013325">
    <property type="entry name" value="RNA_pol_sigma_r2"/>
</dbReference>
<evidence type="ECO:0000259" key="5">
    <source>
        <dbReference type="Pfam" id="PF04542"/>
    </source>
</evidence>
<keyword evidence="3" id="KW-0731">Sigma factor</keyword>
<dbReference type="AlphaFoldDB" id="A0A4U1CW60"/>
<keyword evidence="8" id="KW-1185">Reference proteome</keyword>
<dbReference type="Pfam" id="PF04542">
    <property type="entry name" value="Sigma70_r2"/>
    <property type="match status" value="1"/>
</dbReference>
<dbReference type="Proteomes" id="UP000309488">
    <property type="component" value="Unassembled WGS sequence"/>
</dbReference>
<evidence type="ECO:0000256" key="3">
    <source>
        <dbReference type="ARBA" id="ARBA00023082"/>
    </source>
</evidence>
<comment type="caution">
    <text evidence="7">The sequence shown here is derived from an EMBL/GenBank/DDBJ whole genome shotgun (WGS) entry which is preliminary data.</text>
</comment>
<accession>A0A4U1CW60</accession>
<evidence type="ECO:0000313" key="8">
    <source>
        <dbReference type="Proteomes" id="UP000309488"/>
    </source>
</evidence>
<dbReference type="SUPFAM" id="SSF88946">
    <property type="entry name" value="Sigma2 domain of RNA polymerase sigma factors"/>
    <property type="match status" value="1"/>
</dbReference>
<dbReference type="SUPFAM" id="SSF88659">
    <property type="entry name" value="Sigma3 and sigma4 domains of RNA polymerase sigma factors"/>
    <property type="match status" value="1"/>
</dbReference>
<dbReference type="InterPro" id="IPR014284">
    <property type="entry name" value="RNA_pol_sigma-70_dom"/>
</dbReference>
<dbReference type="RefSeq" id="WP_136839325.1">
    <property type="nucleotide sequence ID" value="NZ_SWBR01000001.1"/>
</dbReference>
<evidence type="ECO:0000256" key="2">
    <source>
        <dbReference type="ARBA" id="ARBA00023015"/>
    </source>
</evidence>
<dbReference type="InterPro" id="IPR039425">
    <property type="entry name" value="RNA_pol_sigma-70-like"/>
</dbReference>
<reference evidence="7 8" key="1">
    <citation type="submission" date="2019-04" db="EMBL/GenBank/DDBJ databases">
        <title>Pedobacter sp. RP-3-22 sp. nov., isolated from Arctic soil.</title>
        <authorList>
            <person name="Dahal R.H."/>
            <person name="Kim D.-U."/>
        </authorList>
    </citation>
    <scope>NUCLEOTIDE SEQUENCE [LARGE SCALE GENOMIC DNA]</scope>
    <source>
        <strain evidence="7 8">RP-3-22</strain>
    </source>
</reference>
<dbReference type="PANTHER" id="PTHR43133:SF46">
    <property type="entry name" value="RNA POLYMERASE SIGMA-70 FACTOR ECF SUBFAMILY"/>
    <property type="match status" value="1"/>
</dbReference>
<feature type="domain" description="RNA polymerase sigma factor 70 region 4 type 2" evidence="6">
    <location>
        <begin position="106"/>
        <end position="157"/>
    </location>
</feature>
<proteinExistence type="inferred from homology"/>
<dbReference type="InterPro" id="IPR013249">
    <property type="entry name" value="RNA_pol_sigma70_r4_t2"/>
</dbReference>
<dbReference type="InterPro" id="IPR007627">
    <property type="entry name" value="RNA_pol_sigma70_r2"/>
</dbReference>
<evidence type="ECO:0000259" key="6">
    <source>
        <dbReference type="Pfam" id="PF08281"/>
    </source>
</evidence>
<keyword evidence="4" id="KW-0804">Transcription</keyword>
<dbReference type="OrthoDB" id="656273at2"/>
<gene>
    <name evidence="7" type="ORF">FA048_06250</name>
</gene>
<dbReference type="GO" id="GO:0016987">
    <property type="term" value="F:sigma factor activity"/>
    <property type="evidence" value="ECO:0007669"/>
    <property type="project" value="UniProtKB-KW"/>
</dbReference>
<dbReference type="Gene3D" id="1.10.10.10">
    <property type="entry name" value="Winged helix-like DNA-binding domain superfamily/Winged helix DNA-binding domain"/>
    <property type="match status" value="1"/>
</dbReference>
<evidence type="ECO:0000256" key="4">
    <source>
        <dbReference type="ARBA" id="ARBA00023163"/>
    </source>
</evidence>
<dbReference type="EMBL" id="SWBR01000001">
    <property type="protein sequence ID" value="TKC13204.1"/>
    <property type="molecule type" value="Genomic_DNA"/>
</dbReference>
<evidence type="ECO:0000256" key="1">
    <source>
        <dbReference type="ARBA" id="ARBA00010641"/>
    </source>
</evidence>
<dbReference type="GO" id="GO:0006352">
    <property type="term" value="P:DNA-templated transcription initiation"/>
    <property type="evidence" value="ECO:0007669"/>
    <property type="project" value="InterPro"/>
</dbReference>
<feature type="domain" description="RNA polymerase sigma-70 region 2" evidence="5">
    <location>
        <begin position="9"/>
        <end position="71"/>
    </location>
</feature>
<comment type="similarity">
    <text evidence="1">Belongs to the sigma-70 factor family. ECF subfamily.</text>
</comment>
<dbReference type="Pfam" id="PF08281">
    <property type="entry name" value="Sigma70_r4_2"/>
    <property type="match status" value="1"/>
</dbReference>
<dbReference type="GO" id="GO:0003677">
    <property type="term" value="F:DNA binding"/>
    <property type="evidence" value="ECO:0007669"/>
    <property type="project" value="InterPro"/>
</dbReference>
<protein>
    <submittedName>
        <fullName evidence="7">Sigma-70 family RNA polymerase sigma factor</fullName>
    </submittedName>
</protein>
<evidence type="ECO:0000313" key="7">
    <source>
        <dbReference type="EMBL" id="TKC13204.1"/>
    </source>
</evidence>
<name>A0A4U1CW60_9SPHI</name>
<dbReference type="InterPro" id="IPR013324">
    <property type="entry name" value="RNA_pol_sigma_r3/r4-like"/>
</dbReference>
<organism evidence="7 8">
    <name type="scientific">Pedobacter polaris</name>
    <dbReference type="NCBI Taxonomy" id="2571273"/>
    <lineage>
        <taxon>Bacteria</taxon>
        <taxon>Pseudomonadati</taxon>
        <taxon>Bacteroidota</taxon>
        <taxon>Sphingobacteriia</taxon>
        <taxon>Sphingobacteriales</taxon>
        <taxon>Sphingobacteriaceae</taxon>
        <taxon>Pedobacter</taxon>
    </lineage>
</organism>
<sequence>MTFHSIDLLFRIYYKPLCKFAQQLISDVELAKDLVQDAFIAYWNNKESIADHEIAIKNFLYSSIRYACYNISRHVKVQERYFKIHQAALYEDSLLLQDMIRAEQLEAIYRLINTLPKACMHIFYLGYVEDLSNTDIAKKLGISINTVKTQKRRGLKMIREKINDLF</sequence>